<dbReference type="AlphaFoldDB" id="A0A183AE17"/>
<dbReference type="InterPro" id="IPR008949">
    <property type="entry name" value="Isoprenoid_synthase_dom_sf"/>
</dbReference>
<dbReference type="Pfam" id="PF00494">
    <property type="entry name" value="SQS_PSY"/>
    <property type="match status" value="1"/>
</dbReference>
<protein>
    <submittedName>
        <fullName evidence="1">Vps16_C domain-containing protein</fullName>
    </submittedName>
</protein>
<dbReference type="WBParaSite" id="ECPE_0000521401-mRNA-1">
    <property type="protein sequence ID" value="ECPE_0000521401-mRNA-1"/>
    <property type="gene ID" value="ECPE_0000521401"/>
</dbReference>
<dbReference type="InterPro" id="IPR002060">
    <property type="entry name" value="Squ/phyt_synthse"/>
</dbReference>
<accession>A0A183AE17</accession>
<sequence>LSHLGRAQGLVNLLRGSVPLARRRRVVVLPLALLNKHNLNQEMVLRLLLADPIQSQSNSSLENLLDMYHDLASEAHRHACTSAQLARQAIVEAKANDRTHSRHYLVRQMLPIVPVANYLHRLRTWAHFDPRRIDSYIDGLLPVKLSWYAWCNKLPPEPKA</sequence>
<dbReference type="SUPFAM" id="SSF48576">
    <property type="entry name" value="Terpenoid synthases"/>
    <property type="match status" value="1"/>
</dbReference>
<name>A0A183AE17_9TREM</name>
<organism evidence="1">
    <name type="scientific">Echinostoma caproni</name>
    <dbReference type="NCBI Taxonomy" id="27848"/>
    <lineage>
        <taxon>Eukaryota</taxon>
        <taxon>Metazoa</taxon>
        <taxon>Spiralia</taxon>
        <taxon>Lophotrochozoa</taxon>
        <taxon>Platyhelminthes</taxon>
        <taxon>Trematoda</taxon>
        <taxon>Digenea</taxon>
        <taxon>Plagiorchiida</taxon>
        <taxon>Echinostomata</taxon>
        <taxon>Echinostomatoidea</taxon>
        <taxon>Echinostomatidae</taxon>
        <taxon>Echinostoma</taxon>
    </lineage>
</organism>
<proteinExistence type="predicted"/>
<reference evidence="1" key="1">
    <citation type="submission" date="2016-06" db="UniProtKB">
        <authorList>
            <consortium name="WormBaseParasite"/>
        </authorList>
    </citation>
    <scope>IDENTIFICATION</scope>
</reference>
<dbReference type="Gene3D" id="1.10.600.10">
    <property type="entry name" value="Farnesyl Diphosphate Synthase"/>
    <property type="match status" value="1"/>
</dbReference>
<evidence type="ECO:0000313" key="1">
    <source>
        <dbReference type="WBParaSite" id="ECPE_0000521401-mRNA-1"/>
    </source>
</evidence>